<dbReference type="OrthoDB" id="5632105at2"/>
<dbReference type="PROSITE" id="PS51450">
    <property type="entry name" value="LRR"/>
    <property type="match status" value="1"/>
</dbReference>
<gene>
    <name evidence="2" type="ORF">NCTC13316_01902</name>
</gene>
<dbReference type="RefSeq" id="WP_115331411.1">
    <property type="nucleotide sequence ID" value="NZ_CAAAHP010000002.1"/>
</dbReference>
<dbReference type="InterPro" id="IPR001611">
    <property type="entry name" value="Leu-rich_rpt"/>
</dbReference>
<keyword evidence="3" id="KW-1185">Reference proteome</keyword>
<feature type="compositionally biased region" description="Polar residues" evidence="1">
    <location>
        <begin position="1024"/>
        <end position="1035"/>
    </location>
</feature>
<reference evidence="2 3" key="1">
    <citation type="submission" date="2018-06" db="EMBL/GenBank/DDBJ databases">
        <authorList>
            <consortium name="Pathogen Informatics"/>
            <person name="Doyle S."/>
        </authorList>
    </citation>
    <scope>NUCLEOTIDE SEQUENCE [LARGE SCALE GENOMIC DNA]</scope>
    <source>
        <strain evidence="2 3">NCTC13316</strain>
    </source>
</reference>
<evidence type="ECO:0000256" key="1">
    <source>
        <dbReference type="SAM" id="MobiDB-lite"/>
    </source>
</evidence>
<protein>
    <submittedName>
        <fullName evidence="2">Uncharacterized protein</fullName>
    </submittedName>
</protein>
<sequence>MINPKFINLNQIDLSSNEIKKLTGFFDFHNQSDDTIWQANTQYTYGENNDLKMQFNFQIIKRTNKKSRPCRYDIFGTEGVRISDSQIVYPMLGSFILTKDNKLHYIPNLHDEVIIAMPTSSTNLEKPFGDTFQNLRSLHPYYSEISFAATDPILDSARQTSYTVVRQIYGEKFTKIISEKNGAYPLSLEERFQITLALLKALKEINPQDYNLKEFKWDHVLIERHRPVKVDITYALPKKSKPTKSESKQQESSFIKDTAKHIYSLWSDLSPENLESSIKLDTLKDFDHLTHDGKKLVASAIESMLGKNASFKDLKQSTTKFKEAQAKTAITSEKIHNKNCYSYLRELKEMIPDFLGKDFEGIKKELEAIKKHQSYQNEYSYAKLYTQLITFLDHNIGFISINLKEEDREKLNKFIDVLYNNDSHLLEQTYAAIRHIPHGHRPSKSSKGIEHTIADALSEPFFLKRINAKTASPADNETWHARLSAVVGNTFTPQYYTNIPSIRSYPYKEKKGIEVRELRIGTQAQRYKGQTRVSPLFEYWLKNQLGKQPSQSVSTEKSPITHIYFNNLARDREIFDREKFTFDFLGEGNKEKALTAQLENLEKGHSNLAVITLPADKGFMARGDYLKTKEELKYQTVFDTFLSIARGVDTLEPKIKDFYISPKIRGLLFNFGGHPSSEYERKVLQDLLTNSFKAMGIVNNDGNLIPADRKLSQAERQAVWFHFIKFELTNFIIDRLKPASINFSCKDAIDRGGASSAYFNLMKSIEAGHPLSREEFEQALHAAATSVKGRGMNHHLNIIWNAIDQYVNSQQYKDKLQEEKEKLKKHPELQSQLEWLIQWRDFNCPHGRVTKLLERRIAEVTEELEQEEKNRPDLFLKINQSLKIVETIKFHYDKKVSGKRLLLEAISLTPAITLKSDNKSLIQYDKLADELRITHPKLQVLAGLMKAAIGIILFVFSFSKHTNTLKQGAATFRAGYHTNKREALVDTMKDHVTLAKQLNMKEFDANLRLIPKEKEEQEGESGSTITQENFSINNK</sequence>
<evidence type="ECO:0000313" key="3">
    <source>
        <dbReference type="Proteomes" id="UP000254794"/>
    </source>
</evidence>
<dbReference type="AlphaFoldDB" id="A0A378JKT6"/>
<feature type="region of interest" description="Disordered" evidence="1">
    <location>
        <begin position="1012"/>
        <end position="1035"/>
    </location>
</feature>
<name>A0A378JKT6_9GAMM</name>
<accession>A0A378JKT6</accession>
<proteinExistence type="predicted"/>
<organism evidence="2 3">
    <name type="scientific">Legionella busanensis</name>
    <dbReference type="NCBI Taxonomy" id="190655"/>
    <lineage>
        <taxon>Bacteria</taxon>
        <taxon>Pseudomonadati</taxon>
        <taxon>Pseudomonadota</taxon>
        <taxon>Gammaproteobacteria</taxon>
        <taxon>Legionellales</taxon>
        <taxon>Legionellaceae</taxon>
        <taxon>Legionella</taxon>
    </lineage>
</organism>
<dbReference type="EMBL" id="UGOD01000001">
    <property type="protein sequence ID" value="STX51804.1"/>
    <property type="molecule type" value="Genomic_DNA"/>
</dbReference>
<dbReference type="Proteomes" id="UP000254794">
    <property type="component" value="Unassembled WGS sequence"/>
</dbReference>
<evidence type="ECO:0000313" key="2">
    <source>
        <dbReference type="EMBL" id="STX51804.1"/>
    </source>
</evidence>